<dbReference type="InterPro" id="IPR032466">
    <property type="entry name" value="Metal_Hydrolase"/>
</dbReference>
<keyword evidence="2" id="KW-0378">Hydrolase</keyword>
<dbReference type="Gene3D" id="3.20.20.140">
    <property type="entry name" value="Metal-dependent hydrolases"/>
    <property type="match status" value="1"/>
</dbReference>
<evidence type="ECO:0000313" key="2">
    <source>
        <dbReference type="EMBL" id="NYD27740.1"/>
    </source>
</evidence>
<dbReference type="Proteomes" id="UP000586095">
    <property type="component" value="Unassembled WGS sequence"/>
</dbReference>
<proteinExistence type="predicted"/>
<protein>
    <submittedName>
        <fullName evidence="2">Putative TIM-barrel fold metal-dependent hydrolase</fullName>
    </submittedName>
</protein>
<evidence type="ECO:0000313" key="3">
    <source>
        <dbReference type="Proteomes" id="UP000586095"/>
    </source>
</evidence>
<feature type="domain" description="Amidohydrolase-related" evidence="1">
    <location>
        <begin position="60"/>
        <end position="264"/>
    </location>
</feature>
<dbReference type="EMBL" id="JACCBD010000001">
    <property type="protein sequence ID" value="NYD27740.1"/>
    <property type="molecule type" value="Genomic_DNA"/>
</dbReference>
<evidence type="ECO:0000259" key="1">
    <source>
        <dbReference type="Pfam" id="PF04909"/>
    </source>
</evidence>
<comment type="caution">
    <text evidence="2">The sequence shown here is derived from an EMBL/GenBank/DDBJ whole genome shotgun (WGS) entry which is preliminary data.</text>
</comment>
<keyword evidence="3" id="KW-1185">Reference proteome</keyword>
<name>A0A852RFU0_9MICO</name>
<gene>
    <name evidence="2" type="ORF">BJ960_002543</name>
</gene>
<dbReference type="Pfam" id="PF04909">
    <property type="entry name" value="Amidohydro_2"/>
    <property type="match status" value="1"/>
</dbReference>
<dbReference type="GO" id="GO:0016787">
    <property type="term" value="F:hydrolase activity"/>
    <property type="evidence" value="ECO:0007669"/>
    <property type="project" value="UniProtKB-KW"/>
</dbReference>
<dbReference type="AlphaFoldDB" id="A0A852RFU0"/>
<dbReference type="SUPFAM" id="SSF51556">
    <property type="entry name" value="Metallo-dependent hydrolases"/>
    <property type="match status" value="1"/>
</dbReference>
<dbReference type="InterPro" id="IPR006680">
    <property type="entry name" value="Amidohydro-rel"/>
</dbReference>
<dbReference type="RefSeq" id="WP_185987568.1">
    <property type="nucleotide sequence ID" value="NZ_BAAALZ010000001.1"/>
</dbReference>
<organism evidence="2 3">
    <name type="scientific">Leucobacter aridicollis</name>
    <dbReference type="NCBI Taxonomy" id="283878"/>
    <lineage>
        <taxon>Bacteria</taxon>
        <taxon>Bacillati</taxon>
        <taxon>Actinomycetota</taxon>
        <taxon>Actinomycetes</taxon>
        <taxon>Micrococcales</taxon>
        <taxon>Microbacteriaceae</taxon>
        <taxon>Leucobacter</taxon>
    </lineage>
</organism>
<accession>A0A852RFU0</accession>
<reference evidence="2 3" key="1">
    <citation type="submission" date="2020-07" db="EMBL/GenBank/DDBJ databases">
        <title>Sequencing the genomes of 1000 actinobacteria strains.</title>
        <authorList>
            <person name="Klenk H.-P."/>
        </authorList>
    </citation>
    <scope>NUCLEOTIDE SEQUENCE [LARGE SCALE GENOMIC DNA]</scope>
    <source>
        <strain evidence="2 3">DSM 17380</strain>
    </source>
</reference>
<sequence length="275" mass="29481">MSETRATRADSHIHLFQHGFSTAEDPGAELATYLSLRERYGIDEALVVGYEGHPQFAGNNEYILALAMTHSWIHPTLFLDPQRPPTPSEIESDRARGAVGYSLYLGADPELTAAIPRETWDALSHTRSILSVNATPEAVSGAEPRFRDADGACVLLSHLGLPGDLAQASASEIQQRIAPISRLADAPNVSVKLSGLYATDPDFPHAAGTHIARELIAAFGPRRTLWGSDYAPGLSVLSEPELFALPGPIRDDLTEDELESVLGGALRAVLAGART</sequence>